<evidence type="ECO:0000259" key="1">
    <source>
        <dbReference type="Pfam" id="PF06985"/>
    </source>
</evidence>
<dbReference type="Proteomes" id="UP000019471">
    <property type="component" value="Unassembled WGS sequence"/>
</dbReference>
<dbReference type="PANTHER" id="PTHR24148">
    <property type="entry name" value="ANKYRIN REPEAT DOMAIN-CONTAINING PROTEIN 39 HOMOLOG-RELATED"/>
    <property type="match status" value="1"/>
</dbReference>
<dbReference type="STRING" id="1182543.W9VCV3"/>
<feature type="domain" description="Heterokaryon incompatibility" evidence="1">
    <location>
        <begin position="103"/>
        <end position="158"/>
    </location>
</feature>
<accession>W9VCV3</accession>
<dbReference type="InterPro" id="IPR052895">
    <property type="entry name" value="HetReg/Transcr_Mod"/>
</dbReference>
<reference evidence="2 3" key="1">
    <citation type="submission" date="2013-03" db="EMBL/GenBank/DDBJ databases">
        <title>The Genome Sequence of Cladophialophora psammophila CBS 110553.</title>
        <authorList>
            <consortium name="The Broad Institute Genomics Platform"/>
            <person name="Cuomo C."/>
            <person name="de Hoog S."/>
            <person name="Gorbushina A."/>
            <person name="Walker B."/>
            <person name="Young S.K."/>
            <person name="Zeng Q."/>
            <person name="Gargeya S."/>
            <person name="Fitzgerald M."/>
            <person name="Haas B."/>
            <person name="Abouelleil A."/>
            <person name="Allen A.W."/>
            <person name="Alvarado L."/>
            <person name="Arachchi H.M."/>
            <person name="Berlin A.M."/>
            <person name="Chapman S.B."/>
            <person name="Gainer-Dewar J."/>
            <person name="Goldberg J."/>
            <person name="Griggs A."/>
            <person name="Gujja S."/>
            <person name="Hansen M."/>
            <person name="Howarth C."/>
            <person name="Imamovic A."/>
            <person name="Ireland A."/>
            <person name="Larimer J."/>
            <person name="McCowan C."/>
            <person name="Murphy C."/>
            <person name="Pearson M."/>
            <person name="Poon T.W."/>
            <person name="Priest M."/>
            <person name="Roberts A."/>
            <person name="Saif S."/>
            <person name="Shea T."/>
            <person name="Sisk P."/>
            <person name="Sykes S."/>
            <person name="Wortman J."/>
            <person name="Nusbaum C."/>
            <person name="Birren B."/>
        </authorList>
    </citation>
    <scope>NUCLEOTIDE SEQUENCE [LARGE SCALE GENOMIC DNA]</scope>
    <source>
        <strain evidence="2 3">CBS 110553</strain>
    </source>
</reference>
<dbReference type="Pfam" id="PF06985">
    <property type="entry name" value="HET"/>
    <property type="match status" value="1"/>
</dbReference>
<dbReference type="HOGENOM" id="CLU_1510453_0_0_1"/>
<dbReference type="EMBL" id="AMGX01000046">
    <property type="protein sequence ID" value="EXJ53427.1"/>
    <property type="molecule type" value="Genomic_DNA"/>
</dbReference>
<dbReference type="GeneID" id="19197978"/>
<dbReference type="AlphaFoldDB" id="W9VCV3"/>
<comment type="caution">
    <text evidence="2">The sequence shown here is derived from an EMBL/GenBank/DDBJ whole genome shotgun (WGS) entry which is preliminary data.</text>
</comment>
<sequence length="178" mass="20342">MEQQTLHDLTLTGYPRCMFQKLKTSHSPTISLPVSQQSHKSASDEERRLVSSKLYQPIHPWQTRIIIIRPGEAGDPLDCELQTVDLIAKEGVVVPAWSSIVSYDALSYSWGYPEFTATIRCNGTDVLVTQNMLEALVCLRYRHGSRHIWIDAFCTYSDRSRIKHLRNLRFRPNIGATP</sequence>
<evidence type="ECO:0000313" key="2">
    <source>
        <dbReference type="EMBL" id="EXJ53427.1"/>
    </source>
</evidence>
<organism evidence="2 3">
    <name type="scientific">Cladophialophora psammophila CBS 110553</name>
    <dbReference type="NCBI Taxonomy" id="1182543"/>
    <lineage>
        <taxon>Eukaryota</taxon>
        <taxon>Fungi</taxon>
        <taxon>Dikarya</taxon>
        <taxon>Ascomycota</taxon>
        <taxon>Pezizomycotina</taxon>
        <taxon>Eurotiomycetes</taxon>
        <taxon>Chaetothyriomycetidae</taxon>
        <taxon>Chaetothyriales</taxon>
        <taxon>Herpotrichiellaceae</taxon>
        <taxon>Cladophialophora</taxon>
    </lineage>
</organism>
<name>W9VCV3_9EURO</name>
<protein>
    <recommendedName>
        <fullName evidence="1">Heterokaryon incompatibility domain-containing protein</fullName>
    </recommendedName>
</protein>
<evidence type="ECO:0000313" key="3">
    <source>
        <dbReference type="Proteomes" id="UP000019471"/>
    </source>
</evidence>
<keyword evidence="3" id="KW-1185">Reference proteome</keyword>
<dbReference type="PANTHER" id="PTHR24148:SF64">
    <property type="entry name" value="HETEROKARYON INCOMPATIBILITY DOMAIN-CONTAINING PROTEIN"/>
    <property type="match status" value="1"/>
</dbReference>
<proteinExistence type="predicted"/>
<dbReference type="OrthoDB" id="3477286at2759"/>
<dbReference type="RefSeq" id="XP_007752051.1">
    <property type="nucleotide sequence ID" value="XM_007753861.1"/>
</dbReference>
<dbReference type="InterPro" id="IPR010730">
    <property type="entry name" value="HET"/>
</dbReference>
<gene>
    <name evidence="2" type="ORF">A1O5_13295</name>
</gene>